<dbReference type="PANTHER" id="PTHR36766">
    <property type="entry name" value="PLANT BROAD-SPECTRUM MILDEW RESISTANCE PROTEIN RPW8"/>
    <property type="match status" value="1"/>
</dbReference>
<dbReference type="Pfam" id="PF18052">
    <property type="entry name" value="Rx_N"/>
    <property type="match status" value="1"/>
</dbReference>
<dbReference type="PANTHER" id="PTHR36766:SF70">
    <property type="entry name" value="DISEASE RESISTANCE PROTEIN RGA4"/>
    <property type="match status" value="1"/>
</dbReference>
<dbReference type="Gene3D" id="1.10.10.10">
    <property type="entry name" value="Winged helix-like DNA-binding domain superfamily/Winged helix DNA-binding domain"/>
    <property type="match status" value="1"/>
</dbReference>
<dbReference type="EnsemblPlants" id="OBART07G02590.1">
    <property type="protein sequence ID" value="OBART07G02590.1"/>
    <property type="gene ID" value="OBART07G02590"/>
</dbReference>
<dbReference type="PRINTS" id="PR00364">
    <property type="entry name" value="DISEASERSIST"/>
</dbReference>
<evidence type="ECO:0000256" key="5">
    <source>
        <dbReference type="ARBA" id="ARBA00022821"/>
    </source>
</evidence>
<evidence type="ECO:0000256" key="3">
    <source>
        <dbReference type="ARBA" id="ARBA00022737"/>
    </source>
</evidence>
<dbReference type="STRING" id="65489.A0A0D3GM49"/>
<dbReference type="GO" id="GO:0005524">
    <property type="term" value="F:ATP binding"/>
    <property type="evidence" value="ECO:0007669"/>
    <property type="project" value="UniProtKB-KW"/>
</dbReference>
<dbReference type="FunFam" id="3.40.50.300:FF:001091">
    <property type="entry name" value="Probable disease resistance protein At1g61300"/>
    <property type="match status" value="1"/>
</dbReference>
<dbReference type="PaxDb" id="65489-OBART07G02590.1"/>
<keyword evidence="4" id="KW-0547">Nucleotide-binding</keyword>
<name>A0A0D3GM49_9ORYZ</name>
<evidence type="ECO:0000313" key="11">
    <source>
        <dbReference type="EnsemblPlants" id="OBART07G02590.1"/>
    </source>
</evidence>
<evidence type="ECO:0000259" key="8">
    <source>
        <dbReference type="Pfam" id="PF18052"/>
    </source>
</evidence>
<dbReference type="Pfam" id="PF00931">
    <property type="entry name" value="NB-ARC"/>
    <property type="match status" value="1"/>
</dbReference>
<proteinExistence type="inferred from homology"/>
<feature type="domain" description="NB-ARC" evidence="7">
    <location>
        <begin position="249"/>
        <end position="416"/>
    </location>
</feature>
<organism evidence="11">
    <name type="scientific">Oryza barthii</name>
    <dbReference type="NCBI Taxonomy" id="65489"/>
    <lineage>
        <taxon>Eukaryota</taxon>
        <taxon>Viridiplantae</taxon>
        <taxon>Streptophyta</taxon>
        <taxon>Embryophyta</taxon>
        <taxon>Tracheophyta</taxon>
        <taxon>Spermatophyta</taxon>
        <taxon>Magnoliopsida</taxon>
        <taxon>Liliopsida</taxon>
        <taxon>Poales</taxon>
        <taxon>Poaceae</taxon>
        <taxon>BOP clade</taxon>
        <taxon>Oryzoideae</taxon>
        <taxon>Oryzeae</taxon>
        <taxon>Oryzinae</taxon>
        <taxon>Oryza</taxon>
    </lineage>
</organism>
<reference evidence="11" key="1">
    <citation type="journal article" date="2009" name="Rice">
        <title>De Novo Next Generation Sequencing of Plant Genomes.</title>
        <authorList>
            <person name="Rounsley S."/>
            <person name="Marri P.R."/>
            <person name="Yu Y."/>
            <person name="He R."/>
            <person name="Sisneros N."/>
            <person name="Goicoechea J.L."/>
            <person name="Lee S.J."/>
            <person name="Angelova A."/>
            <person name="Kudrna D."/>
            <person name="Luo M."/>
            <person name="Affourtit J."/>
            <person name="Desany B."/>
            <person name="Knight J."/>
            <person name="Niazi F."/>
            <person name="Egholm M."/>
            <person name="Wing R.A."/>
        </authorList>
    </citation>
    <scope>NUCLEOTIDE SEQUENCE [LARGE SCALE GENOMIC DNA]</scope>
    <source>
        <strain evidence="11">cv. IRGC 105608</strain>
    </source>
</reference>
<dbReference type="GO" id="GO:0051707">
    <property type="term" value="P:response to other organism"/>
    <property type="evidence" value="ECO:0007669"/>
    <property type="project" value="UniProtKB-ARBA"/>
</dbReference>
<evidence type="ECO:0000256" key="1">
    <source>
        <dbReference type="ARBA" id="ARBA00008894"/>
    </source>
</evidence>
<dbReference type="InterPro" id="IPR027417">
    <property type="entry name" value="P-loop_NTPase"/>
</dbReference>
<dbReference type="InterPro" id="IPR036388">
    <property type="entry name" value="WH-like_DNA-bd_sf"/>
</dbReference>
<evidence type="ECO:0000313" key="12">
    <source>
        <dbReference type="Proteomes" id="UP000026960"/>
    </source>
</evidence>
<dbReference type="Gene3D" id="1.20.5.4130">
    <property type="match status" value="1"/>
</dbReference>
<dbReference type="Gene3D" id="3.40.50.300">
    <property type="entry name" value="P-loop containing nucleotide triphosphate hydrolases"/>
    <property type="match status" value="1"/>
</dbReference>
<dbReference type="Gene3D" id="3.80.10.10">
    <property type="entry name" value="Ribonuclease Inhibitor"/>
    <property type="match status" value="3"/>
</dbReference>
<dbReference type="SUPFAM" id="SSF52540">
    <property type="entry name" value="P-loop containing nucleoside triphosphate hydrolases"/>
    <property type="match status" value="1"/>
</dbReference>
<dbReference type="GO" id="GO:0006952">
    <property type="term" value="P:defense response"/>
    <property type="evidence" value="ECO:0007669"/>
    <property type="project" value="UniProtKB-KW"/>
</dbReference>
<evidence type="ECO:0000256" key="2">
    <source>
        <dbReference type="ARBA" id="ARBA00022614"/>
    </source>
</evidence>
<keyword evidence="12" id="KW-1185">Reference proteome</keyword>
<keyword evidence="2" id="KW-0433">Leucine-rich repeat</keyword>
<dbReference type="InterPro" id="IPR056789">
    <property type="entry name" value="LRR_R13L1-DRL21"/>
</dbReference>
<evidence type="ECO:0000259" key="10">
    <source>
        <dbReference type="Pfam" id="PF25019"/>
    </source>
</evidence>
<feature type="domain" description="Disease resistance protein winged helix" evidence="9">
    <location>
        <begin position="504"/>
        <end position="573"/>
    </location>
</feature>
<keyword evidence="5" id="KW-0611">Plant defense</keyword>
<dbReference type="InterPro" id="IPR041118">
    <property type="entry name" value="Rx_N"/>
</dbReference>
<evidence type="ECO:0000256" key="6">
    <source>
        <dbReference type="ARBA" id="ARBA00022840"/>
    </source>
</evidence>
<keyword evidence="6" id="KW-0067">ATP-binding</keyword>
<dbReference type="Gramene" id="OBART07G02590.1">
    <property type="protein sequence ID" value="OBART07G02590.1"/>
    <property type="gene ID" value="OBART07G02590"/>
</dbReference>
<reference evidence="11" key="2">
    <citation type="submission" date="2015-03" db="UniProtKB">
        <authorList>
            <consortium name="EnsemblPlants"/>
        </authorList>
    </citation>
    <scope>IDENTIFICATION</scope>
</reference>
<evidence type="ECO:0000259" key="7">
    <source>
        <dbReference type="Pfam" id="PF00931"/>
    </source>
</evidence>
<feature type="domain" description="R13L1/DRL21-like LRR repeat region" evidence="10">
    <location>
        <begin position="779"/>
        <end position="892"/>
    </location>
</feature>
<dbReference type="Proteomes" id="UP000026960">
    <property type="component" value="Chromosome 7"/>
</dbReference>
<feature type="domain" description="Disease resistance N-terminal" evidence="8">
    <location>
        <begin position="12"/>
        <end position="93"/>
    </location>
</feature>
<accession>A0A0D3GM49</accession>
<dbReference type="HOGENOM" id="CLU_000837_8_4_1"/>
<dbReference type="InterPro" id="IPR002182">
    <property type="entry name" value="NB-ARC"/>
</dbReference>
<evidence type="ECO:0000256" key="4">
    <source>
        <dbReference type="ARBA" id="ARBA00022741"/>
    </source>
</evidence>
<evidence type="ECO:0000259" key="9">
    <source>
        <dbReference type="Pfam" id="PF23559"/>
    </source>
</evidence>
<dbReference type="eggNOG" id="KOG4658">
    <property type="taxonomic scope" value="Eukaryota"/>
</dbReference>
<dbReference type="InterPro" id="IPR032675">
    <property type="entry name" value="LRR_dom_sf"/>
</dbReference>
<evidence type="ECO:0008006" key="13">
    <source>
        <dbReference type="Google" id="ProtNLM"/>
    </source>
</evidence>
<dbReference type="Pfam" id="PF23559">
    <property type="entry name" value="WHD_DRP"/>
    <property type="match status" value="1"/>
</dbReference>
<protein>
    <recommendedName>
        <fullName evidence="13">AAA+ ATPase domain-containing protein</fullName>
    </recommendedName>
</protein>
<sequence length="1574" mass="177874">MDTGIIAARWVVGKALSPVLDGLVEAWAASRELGPNVDALKMELLYARAMLNNVRGREIHNPDLNELLQKLRDLAYDADDVLDELDYFRIQDELDDTSEAAAEHAKGCVGNLFLNTHHTAKAAGKLLGFSSCSSCAARCCAWPRNTMLAIGKHLPCSNFHDDDGGDSVHDDSKKSVKPTPKLKFDRVGLSKKMKIIVEQLQPVCAKVATILNLELLGSHLTMQSRSAKSRPVTTPTSIEPTLYGRDTIMKRIIDSITQGKCCEEYLTVLPIVGPGGIGKTTLIQHMYNSQLVQNHFQIKVWICVSQSFSVGKLIEEIKEKLPKEGENKNGSAEELIERKLKSKRFLLILDDIWKCDSDDWKRLLVPLSKGQTKGNIIIVTTRFPVVTETVKTIDNKILLEGLDDVEFEELFLAYVFGPGKSRNGRQDLLDIGKDIVKKLKGSPLAAKTVGKLLSNHLDQYHWKRVLESKEWELQAGDHDIMPALKLSYDYLPFHLQQCFSYCALFPEDYKFNSTELIRFWIGLDILHSESQNKALEDIALSNIDSLVNHGFFKREETDGHTCYIIHDLLHNLALKVASLECVSLHCSNVKSVEIRPSTRHLSIITYGANDTDGIMDENFKSEMIKLKKRLKVENMQTLMIFGQVDENFVGCFHDLFKEASALRVLYLPAMPFLVGSILDKFSGFVHLRYLRLGFRRFIYVNTTHLPTSLSRFYHLRILDLQEWNGSFDLPGDISNLAKLHNFLVPKSKNHPAISNVRKLQFLQELKGFEVNRKDVGFELKQLGYLMELRELSIDNLEKVHTKEEAAEAKLLNNNRLRKLTLKWKEGRTSTDANNEDQILETLQPHNNLQELSIHWHGGSSCPKWLGTELSVKFLETFCLYNVVWNILPPLGEVFLVGGPGEESIGHKTSQNFHSLKRLELVGLPNLRKWVAKEVFPMFFSLLEVLIVKNCNELTELPFSYYTYCTSEEDVKATCFPRLRELKIRNCQKLVSLPPIPYTQTLCSVKIRYVGTGLTSLVYSSKSSVLEVRGNKDPNVLDDNVLAFRNLNQLQDLKIIGCPPLEEQHLQTLTSLKRLHLGGSSIAFNPTIDRSDVKWQISIEYLAINDWPGSGKELTQLLFHLPKLSVLRLSGCHKITRLSVALKQQQISAQVESTQVTDSNHQQQQKAEDLDLLEEEEVTQLDVDREDENDNRLLLFPVHLTNSLHELYIEDCTELILIPHPLPIGHNNMEEEGIGGGWGLQALCSLLKLEIIGCPVLLSLQYEAPACLFPSSLQYLYIRGPMEGVQMLDLSNLTSLTELFIQDCREYLSKGLWPLLTRGQLSNLFVYKTYGLFAGVLDSILRGMQEEQEQLHLLEHSSKLQVLGTDDLAGILVKPICRLLSSSLTNLTLRGNSEVERFTNEQEEALQLLTFLQDLKFIHYDKLQCFPAGLHRLSNLKRLHIQSYPSIQSLPKDGLPDSLQLLEVGYRGNEKLIKQCKMLKKTNPKIELKMVVQSLFCALNQDVSSNVTLTSDGIINSNMHAQALTMVGCGRGSPGTYHGVPSAMVSVEGQHDAAQPVAIVPWRLLLWWFNLCSVH</sequence>
<dbReference type="Gene3D" id="1.10.8.430">
    <property type="entry name" value="Helical domain of apoptotic protease-activating factors"/>
    <property type="match status" value="1"/>
</dbReference>
<dbReference type="SUPFAM" id="SSF52058">
    <property type="entry name" value="L domain-like"/>
    <property type="match status" value="2"/>
</dbReference>
<comment type="similarity">
    <text evidence="1">Belongs to the disease resistance NB-LRR family.</text>
</comment>
<dbReference type="GO" id="GO:0043531">
    <property type="term" value="F:ADP binding"/>
    <property type="evidence" value="ECO:0007669"/>
    <property type="project" value="InterPro"/>
</dbReference>
<keyword evidence="3" id="KW-0677">Repeat</keyword>
<dbReference type="InterPro" id="IPR058922">
    <property type="entry name" value="WHD_DRP"/>
</dbReference>
<dbReference type="Pfam" id="PF25019">
    <property type="entry name" value="LRR_R13L1-DRL21"/>
    <property type="match status" value="1"/>
</dbReference>
<dbReference type="InterPro" id="IPR042197">
    <property type="entry name" value="Apaf_helical"/>
</dbReference>